<dbReference type="PROSITE" id="PS51257">
    <property type="entry name" value="PROKAR_LIPOPROTEIN"/>
    <property type="match status" value="1"/>
</dbReference>
<evidence type="ECO:0000313" key="3">
    <source>
        <dbReference type="EMBL" id="MEY8039580.1"/>
    </source>
</evidence>
<evidence type="ECO:0000256" key="2">
    <source>
        <dbReference type="SAM" id="SignalP"/>
    </source>
</evidence>
<comment type="caution">
    <text evidence="3">The sequence shown here is derived from an EMBL/GenBank/DDBJ whole genome shotgun (WGS) entry which is preliminary data.</text>
</comment>
<gene>
    <name evidence="3" type="ORF">AB8O55_09245</name>
</gene>
<feature type="signal peptide" evidence="2">
    <location>
        <begin position="1"/>
        <end position="34"/>
    </location>
</feature>
<feature type="chain" id="PRO_5045886692" description="Lipoprotein" evidence="2">
    <location>
        <begin position="35"/>
        <end position="199"/>
    </location>
</feature>
<protein>
    <recommendedName>
        <fullName evidence="5">Lipoprotein</fullName>
    </recommendedName>
</protein>
<evidence type="ECO:0008006" key="5">
    <source>
        <dbReference type="Google" id="ProtNLM"/>
    </source>
</evidence>
<keyword evidence="4" id="KW-1185">Reference proteome</keyword>
<evidence type="ECO:0000313" key="4">
    <source>
        <dbReference type="Proteomes" id="UP001564626"/>
    </source>
</evidence>
<name>A0ABV4CER0_9PSEU</name>
<dbReference type="EMBL" id="JBGEHV010000012">
    <property type="protein sequence ID" value="MEY8039580.1"/>
    <property type="molecule type" value="Genomic_DNA"/>
</dbReference>
<evidence type="ECO:0000256" key="1">
    <source>
        <dbReference type="SAM" id="MobiDB-lite"/>
    </source>
</evidence>
<feature type="compositionally biased region" description="Polar residues" evidence="1">
    <location>
        <begin position="45"/>
        <end position="57"/>
    </location>
</feature>
<reference evidence="3 4" key="1">
    <citation type="submission" date="2024-08" db="EMBL/GenBank/DDBJ databases">
        <title>Genome mining of Saccharopolyspora cebuensis PGLac3 from Nigerian medicinal plant.</title>
        <authorList>
            <person name="Ezeobiora C.E."/>
            <person name="Igbokwe N.H."/>
            <person name="Amin D.H."/>
            <person name="Mendie U.E."/>
        </authorList>
    </citation>
    <scope>NUCLEOTIDE SEQUENCE [LARGE SCALE GENOMIC DNA]</scope>
    <source>
        <strain evidence="3 4">PGLac3</strain>
    </source>
</reference>
<keyword evidence="2" id="KW-0732">Signal</keyword>
<dbReference type="Proteomes" id="UP001564626">
    <property type="component" value="Unassembled WGS sequence"/>
</dbReference>
<sequence>MKIGSVRTSSRKWLVALPVLAMSVAGCGSQSATAGKDVAAPASGDGTSRTAPPSKRTTPGKPTGGSAKPDEAVKDFVTQVLNENYAEWCMGNAPVLPTDQDPAVFCAQPTMHRSLGSLHDAWAKPGVTLPPEGRVTVDVPVKKKAKEVEVPDTAITLDGRSLRELELIGSSGDTSSFSLSLGVVKKDGRWYVESWNIEV</sequence>
<organism evidence="3 4">
    <name type="scientific">Saccharopolyspora cebuensis</name>
    <dbReference type="NCBI Taxonomy" id="418759"/>
    <lineage>
        <taxon>Bacteria</taxon>
        <taxon>Bacillati</taxon>
        <taxon>Actinomycetota</taxon>
        <taxon>Actinomycetes</taxon>
        <taxon>Pseudonocardiales</taxon>
        <taxon>Pseudonocardiaceae</taxon>
        <taxon>Saccharopolyspora</taxon>
    </lineage>
</organism>
<dbReference type="RefSeq" id="WP_369774713.1">
    <property type="nucleotide sequence ID" value="NZ_JBGEHV010000012.1"/>
</dbReference>
<proteinExistence type="predicted"/>
<feature type="region of interest" description="Disordered" evidence="1">
    <location>
        <begin position="31"/>
        <end position="71"/>
    </location>
</feature>
<accession>A0ABV4CER0</accession>